<evidence type="ECO:0000313" key="5">
    <source>
        <dbReference type="Proteomes" id="UP000673552"/>
    </source>
</evidence>
<dbReference type="Pfam" id="PF00226">
    <property type="entry name" value="DnaJ"/>
    <property type="match status" value="1"/>
</dbReference>
<proteinExistence type="predicted"/>
<keyword evidence="5" id="KW-1185">Reference proteome</keyword>
<organism evidence="4 5">
    <name type="scientific">Leishmania martiniquensis</name>
    <dbReference type="NCBI Taxonomy" id="1580590"/>
    <lineage>
        <taxon>Eukaryota</taxon>
        <taxon>Discoba</taxon>
        <taxon>Euglenozoa</taxon>
        <taxon>Kinetoplastea</taxon>
        <taxon>Metakinetoplastina</taxon>
        <taxon>Trypanosomatida</taxon>
        <taxon>Trypanosomatidae</taxon>
        <taxon>Leishmaniinae</taxon>
        <taxon>Leishmania</taxon>
    </lineage>
</organism>
<dbReference type="InterPro" id="IPR001623">
    <property type="entry name" value="DnaJ_domain"/>
</dbReference>
<dbReference type="InterPro" id="IPR036869">
    <property type="entry name" value="J_dom_sf"/>
</dbReference>
<dbReference type="GO" id="GO:0005789">
    <property type="term" value="C:endoplasmic reticulum membrane"/>
    <property type="evidence" value="ECO:0007669"/>
    <property type="project" value="TreeGrafter"/>
</dbReference>
<dbReference type="SMART" id="SM00271">
    <property type="entry name" value="DnaJ"/>
    <property type="match status" value="1"/>
</dbReference>
<feature type="domain" description="J" evidence="3">
    <location>
        <begin position="39"/>
        <end position="125"/>
    </location>
</feature>
<dbReference type="SUPFAM" id="SSF46565">
    <property type="entry name" value="Chaperone J-domain"/>
    <property type="match status" value="1"/>
</dbReference>
<dbReference type="CDD" id="cd06257">
    <property type="entry name" value="DnaJ"/>
    <property type="match status" value="1"/>
</dbReference>
<sequence>MRCLAAAVEGETSPKQRQQHSAAGTQSPHITKENIDAFNFFQIFGLPTPTASSPAASAGSRRGGSGDVIPVIDVAAVRRVYRRLSLRFHPDKDNSDEARHAFEVVRTALETVIDSTKLAAYIKTLVEVSSDTPTSAVADEEARQRQRAQQAQDEAQWAADILVQRAQERLAKEAAERQAAQEREEAAQRLLSELTSSLNTPFQLMEAELVREWDVDEEMLAMKTEEVRKLLRQLASTDSMWTSHVMHDGASRKRDREGTTL</sequence>
<protein>
    <recommendedName>
        <fullName evidence="3">J domain-containing protein</fullName>
    </recommendedName>
</protein>
<reference evidence="5" key="2">
    <citation type="journal article" date="2021" name="Sci. Data">
        <title>Chromosome-scale genome sequencing, assembly and annotation of six genomes from subfamily Leishmaniinae.</title>
        <authorList>
            <person name="Almutairi H."/>
            <person name="Urbaniak M.D."/>
            <person name="Bates M.D."/>
            <person name="Jariyapan N."/>
            <person name="Kwakye-Nuako G."/>
            <person name="Thomaz Soccol V."/>
            <person name="Al-Salem W.S."/>
            <person name="Dillon R.J."/>
            <person name="Bates P.A."/>
            <person name="Gatherer D."/>
        </authorList>
    </citation>
    <scope>NUCLEOTIDE SEQUENCE [LARGE SCALE GENOMIC DNA]</scope>
</reference>
<gene>
    <name evidence="4" type="ORF">LSCM1_02777</name>
</gene>
<dbReference type="Gene3D" id="1.10.287.110">
    <property type="entry name" value="DnaJ domain"/>
    <property type="match status" value="1"/>
</dbReference>
<dbReference type="PANTHER" id="PTHR43908:SF3">
    <property type="entry name" value="AT29763P-RELATED"/>
    <property type="match status" value="1"/>
</dbReference>
<dbReference type="OrthoDB" id="10250354at2759"/>
<reference evidence="5" key="1">
    <citation type="journal article" date="2021" name="Microbiol. Resour. Announc.">
        <title>LGAAP: Leishmaniinae Genome Assembly and Annotation Pipeline.</title>
        <authorList>
            <person name="Almutairi H."/>
            <person name="Urbaniak M.D."/>
            <person name="Bates M.D."/>
            <person name="Jariyapan N."/>
            <person name="Kwakye-Nuako G."/>
            <person name="Thomaz-Soccol V."/>
            <person name="Al-Salem W.S."/>
            <person name="Dillon R.J."/>
            <person name="Bates P.A."/>
            <person name="Gatherer D."/>
        </authorList>
    </citation>
    <scope>NUCLEOTIDE SEQUENCE [LARGE SCALE GENOMIC DNA]</scope>
</reference>
<dbReference type="GO" id="GO:0030544">
    <property type="term" value="F:Hsp70 protein binding"/>
    <property type="evidence" value="ECO:0007669"/>
    <property type="project" value="TreeGrafter"/>
</dbReference>
<dbReference type="KEGG" id="lmat:92512864"/>
<dbReference type="PROSITE" id="PS50076">
    <property type="entry name" value="DNAJ_2"/>
    <property type="match status" value="1"/>
</dbReference>
<accession>A0A836GCE6</accession>
<dbReference type="GeneID" id="92512864"/>
<feature type="compositionally biased region" description="Polar residues" evidence="2">
    <location>
        <begin position="13"/>
        <end position="29"/>
    </location>
</feature>
<feature type="region of interest" description="Disordered" evidence="2">
    <location>
        <begin position="5"/>
        <end position="29"/>
    </location>
</feature>
<feature type="region of interest" description="Disordered" evidence="2">
    <location>
        <begin position="132"/>
        <end position="151"/>
    </location>
</feature>
<dbReference type="EMBL" id="JAFEUZ010000033">
    <property type="protein sequence ID" value="KAG5469554.1"/>
    <property type="molecule type" value="Genomic_DNA"/>
</dbReference>
<evidence type="ECO:0000259" key="3">
    <source>
        <dbReference type="PROSITE" id="PS50076"/>
    </source>
</evidence>
<feature type="coiled-coil region" evidence="1">
    <location>
        <begin position="163"/>
        <end position="197"/>
    </location>
</feature>
<keyword evidence="1" id="KW-0175">Coiled coil</keyword>
<evidence type="ECO:0000313" key="4">
    <source>
        <dbReference type="EMBL" id="KAG5469554.1"/>
    </source>
</evidence>
<dbReference type="PANTHER" id="PTHR43908">
    <property type="entry name" value="AT29763P-RELATED"/>
    <property type="match status" value="1"/>
</dbReference>
<dbReference type="RefSeq" id="XP_067175727.1">
    <property type="nucleotide sequence ID" value="XM_067320352.1"/>
</dbReference>
<dbReference type="InterPro" id="IPR051100">
    <property type="entry name" value="DnaJ_subfamily_B/C"/>
</dbReference>
<comment type="caution">
    <text evidence="4">The sequence shown here is derived from an EMBL/GenBank/DDBJ whole genome shotgun (WGS) entry which is preliminary data.</text>
</comment>
<evidence type="ECO:0000256" key="2">
    <source>
        <dbReference type="SAM" id="MobiDB-lite"/>
    </source>
</evidence>
<dbReference type="Proteomes" id="UP000673552">
    <property type="component" value="Unassembled WGS sequence"/>
</dbReference>
<name>A0A836GCE6_9TRYP</name>
<dbReference type="AlphaFoldDB" id="A0A836GCE6"/>
<evidence type="ECO:0000256" key="1">
    <source>
        <dbReference type="SAM" id="Coils"/>
    </source>
</evidence>
<dbReference type="GO" id="GO:0071218">
    <property type="term" value="P:cellular response to misfolded protein"/>
    <property type="evidence" value="ECO:0007669"/>
    <property type="project" value="TreeGrafter"/>
</dbReference>